<protein>
    <submittedName>
        <fullName evidence="4">Uncharacterized protein</fullName>
    </submittedName>
</protein>
<feature type="domain" description="DUF7102" evidence="2">
    <location>
        <begin position="691"/>
        <end position="847"/>
    </location>
</feature>
<evidence type="ECO:0000259" key="2">
    <source>
        <dbReference type="Pfam" id="PF23394"/>
    </source>
</evidence>
<evidence type="ECO:0000313" key="5">
    <source>
        <dbReference type="Proteomes" id="UP000799771"/>
    </source>
</evidence>
<organism evidence="4 5">
    <name type="scientific">Dothidotthia symphoricarpi CBS 119687</name>
    <dbReference type="NCBI Taxonomy" id="1392245"/>
    <lineage>
        <taxon>Eukaryota</taxon>
        <taxon>Fungi</taxon>
        <taxon>Dikarya</taxon>
        <taxon>Ascomycota</taxon>
        <taxon>Pezizomycotina</taxon>
        <taxon>Dothideomycetes</taxon>
        <taxon>Pleosporomycetidae</taxon>
        <taxon>Pleosporales</taxon>
        <taxon>Dothidotthiaceae</taxon>
        <taxon>Dothidotthia</taxon>
    </lineage>
</organism>
<dbReference type="InterPro" id="IPR055528">
    <property type="entry name" value="DUF7102"/>
</dbReference>
<dbReference type="Pfam" id="PF23394">
    <property type="entry name" value="DUF7102"/>
    <property type="match status" value="1"/>
</dbReference>
<feature type="compositionally biased region" description="Polar residues" evidence="1">
    <location>
        <begin position="558"/>
        <end position="569"/>
    </location>
</feature>
<dbReference type="EMBL" id="ML977506">
    <property type="protein sequence ID" value="KAF2129603.1"/>
    <property type="molecule type" value="Genomic_DNA"/>
</dbReference>
<dbReference type="OrthoDB" id="3647246at2759"/>
<dbReference type="AlphaFoldDB" id="A0A6A6AE83"/>
<accession>A0A6A6AE83</accession>
<dbReference type="Proteomes" id="UP000799771">
    <property type="component" value="Unassembled WGS sequence"/>
</dbReference>
<dbReference type="InterPro" id="IPR057559">
    <property type="entry name" value="SAM_6"/>
</dbReference>
<reference evidence="4" key="1">
    <citation type="journal article" date="2020" name="Stud. Mycol.">
        <title>101 Dothideomycetes genomes: a test case for predicting lifestyles and emergence of pathogens.</title>
        <authorList>
            <person name="Haridas S."/>
            <person name="Albert R."/>
            <person name="Binder M."/>
            <person name="Bloem J."/>
            <person name="Labutti K."/>
            <person name="Salamov A."/>
            <person name="Andreopoulos B."/>
            <person name="Baker S."/>
            <person name="Barry K."/>
            <person name="Bills G."/>
            <person name="Bluhm B."/>
            <person name="Cannon C."/>
            <person name="Castanera R."/>
            <person name="Culley D."/>
            <person name="Daum C."/>
            <person name="Ezra D."/>
            <person name="Gonzalez J."/>
            <person name="Henrissat B."/>
            <person name="Kuo A."/>
            <person name="Liang C."/>
            <person name="Lipzen A."/>
            <person name="Lutzoni F."/>
            <person name="Magnuson J."/>
            <person name="Mondo S."/>
            <person name="Nolan M."/>
            <person name="Ohm R."/>
            <person name="Pangilinan J."/>
            <person name="Park H.-J."/>
            <person name="Ramirez L."/>
            <person name="Alfaro M."/>
            <person name="Sun H."/>
            <person name="Tritt A."/>
            <person name="Yoshinaga Y."/>
            <person name="Zwiers L.-H."/>
            <person name="Turgeon B."/>
            <person name="Goodwin S."/>
            <person name="Spatafora J."/>
            <person name="Crous P."/>
            <person name="Grigoriev I."/>
        </authorList>
    </citation>
    <scope>NUCLEOTIDE SEQUENCE</scope>
    <source>
        <strain evidence="4">CBS 119687</strain>
    </source>
</reference>
<evidence type="ECO:0000259" key="3">
    <source>
        <dbReference type="Pfam" id="PF23395"/>
    </source>
</evidence>
<feature type="domain" description="SAM-like" evidence="3">
    <location>
        <begin position="860"/>
        <end position="947"/>
    </location>
</feature>
<evidence type="ECO:0000256" key="1">
    <source>
        <dbReference type="SAM" id="MobiDB-lite"/>
    </source>
</evidence>
<evidence type="ECO:0000313" key="4">
    <source>
        <dbReference type="EMBL" id="KAF2129603.1"/>
    </source>
</evidence>
<feature type="region of interest" description="Disordered" evidence="1">
    <location>
        <begin position="546"/>
        <end position="582"/>
    </location>
</feature>
<sequence>MDSDQGEEEPIALDYARSNDLCKNYTTELRQLRIGDTYIPSEDTIDQDLRDPSDVSITNAAAQLIRERLTLTKDAVLLLKSVFVLREAPVSDFVAEDGRTRILNIKQELPILRTDVELDLQSFGNAAMPDLSDLRIPLESVNEENDEGFEWPSKYLAYPKLCAERARAERLAISKDVLMYLQDAIRDAYTQEDSERIKSEGLKYKPLASESSDGIAAEAKALEYKIMAADSLVRKSSDSSDSMLLDTTHPPQSSPLFEEYKSPTMKRRVEDLKVEGPLTPPMFSDSPLKKLKSVSFSNILHEYILLEPWADDENDGNQVSEGSLPDLTKDLEFLAKEVERKVGNEQLSGADTTARVGIPDVDFSLPIAPWNEYSQKKGGRCRTGVSELDTQMKFLLKVKREDMKSATSWHGVSALNRELPWNFFTVKVSKVSLEEKLHGETELDKILTDPLTGVIASSSTEVWKREGLRILDNTDDDDEELEVELAEVEERNDMEALIRKRKLEMEDETVDAQRKRSDTRVVAHNSRTQIHPPRGVLDCRHWMGESPVHGAPPKTRSKTLNLSQQSPQASVARRKSVKAPKETSDALMFGGFSATTALHKFMATQGRAVEISARASEEGLPAKGLSAQSSRALPACSRDQLPDRCVIVDRAVMTALGDNNQHPNGRVGEHKEMSHQLPDLQSIPTYLPPCSFIVSSKLLQRRNLTKQVEHFYPAVEIVYRDYNLRHSAAQEADIILSPSTGLIFTTMQQVKQRALPGQPDRSHIKERMSSLQLRYERLLVMVSQGLSHEMEKLVSNRPDDPRDKEVLSAFEQFSAKLEGEVLVRYVPGGEQALARCIVVEMARYGLPHGSKDIADIKPLAAETNWEVFLRRAGLNPFAAQVILASLKQPFELQIPSTEGSSSSFGQNETVSVFGLSAFLVMGGEERVRFFQALMGGSRVLGRVGRVLDQEWVSAAHGFRM</sequence>
<gene>
    <name evidence="4" type="ORF">P153DRAFT_403383</name>
</gene>
<dbReference type="RefSeq" id="XP_033523992.1">
    <property type="nucleotide sequence ID" value="XM_033671981.1"/>
</dbReference>
<feature type="region of interest" description="Disordered" evidence="1">
    <location>
        <begin position="238"/>
        <end position="258"/>
    </location>
</feature>
<proteinExistence type="predicted"/>
<dbReference type="GeneID" id="54412413"/>
<name>A0A6A6AE83_9PLEO</name>
<dbReference type="Pfam" id="PF23395">
    <property type="entry name" value="SAM_6"/>
    <property type="match status" value="1"/>
</dbReference>
<keyword evidence="5" id="KW-1185">Reference proteome</keyword>